<comment type="caution">
    <text evidence="2">The sequence shown here is derived from an EMBL/GenBank/DDBJ whole genome shotgun (WGS) entry which is preliminary data.</text>
</comment>
<dbReference type="EMBL" id="MLYV02001299">
    <property type="protein sequence ID" value="PSR70970.1"/>
    <property type="molecule type" value="Genomic_DNA"/>
</dbReference>
<dbReference type="OrthoDB" id="5572844at2759"/>
<accession>A0A2R6NF12</accession>
<dbReference type="InterPro" id="IPR018608">
    <property type="entry name" value="Gti1/Pac2"/>
</dbReference>
<organism evidence="2 3">
    <name type="scientific">Hermanssonia centrifuga</name>
    <dbReference type="NCBI Taxonomy" id="98765"/>
    <lineage>
        <taxon>Eukaryota</taxon>
        <taxon>Fungi</taxon>
        <taxon>Dikarya</taxon>
        <taxon>Basidiomycota</taxon>
        <taxon>Agaricomycotina</taxon>
        <taxon>Agaricomycetes</taxon>
        <taxon>Polyporales</taxon>
        <taxon>Meruliaceae</taxon>
        <taxon>Hermanssonia</taxon>
    </lineage>
</organism>
<evidence type="ECO:0000256" key="1">
    <source>
        <dbReference type="SAM" id="MobiDB-lite"/>
    </source>
</evidence>
<evidence type="ECO:0000313" key="3">
    <source>
        <dbReference type="Proteomes" id="UP000186601"/>
    </source>
</evidence>
<dbReference type="Pfam" id="PF09729">
    <property type="entry name" value="Gti1_Pac2"/>
    <property type="match status" value="1"/>
</dbReference>
<dbReference type="PANTHER" id="PTHR28027">
    <property type="entry name" value="TRANSCRIPTIONAL REGULATOR MIT1"/>
    <property type="match status" value="1"/>
</dbReference>
<dbReference type="AlphaFoldDB" id="A0A2R6NF12"/>
<dbReference type="PANTHER" id="PTHR28027:SF1">
    <property type="entry name" value="CAMP INDEPENDENT REGULATORY PROTEIN (AFU_ORTHOLOGUE AFUA_3G09640)"/>
    <property type="match status" value="1"/>
</dbReference>
<dbReference type="GO" id="GO:0003677">
    <property type="term" value="F:DNA binding"/>
    <property type="evidence" value="ECO:0007669"/>
    <property type="project" value="TreeGrafter"/>
</dbReference>
<name>A0A2R6NF12_9APHY</name>
<evidence type="ECO:0000313" key="2">
    <source>
        <dbReference type="EMBL" id="PSR70970.1"/>
    </source>
</evidence>
<dbReference type="Proteomes" id="UP000186601">
    <property type="component" value="Unassembled WGS sequence"/>
</dbReference>
<reference evidence="2 3" key="1">
    <citation type="submission" date="2018-02" db="EMBL/GenBank/DDBJ databases">
        <title>Genome sequence of the basidiomycete white-rot fungus Phlebia centrifuga.</title>
        <authorList>
            <person name="Granchi Z."/>
            <person name="Peng M."/>
            <person name="de Vries R.P."/>
            <person name="Hilden K."/>
            <person name="Makela M.R."/>
            <person name="Grigoriev I."/>
            <person name="Riley R."/>
        </authorList>
    </citation>
    <scope>NUCLEOTIDE SEQUENCE [LARGE SCALE GENOMIC DNA]</scope>
    <source>
        <strain evidence="2 3">FBCC195</strain>
    </source>
</reference>
<sequence>MQQPTLTNIHIRSPEDAHKVFYAVQLGLLPEITRRLDAQERKQLASGNVYCWADKPAGETHTFEAGGSGQSTRAGLGMQAGQPPAYEFTIERWTEGLSWSASRIRE</sequence>
<protein>
    <submittedName>
        <fullName evidence="2">Uncharacterized protein</fullName>
    </submittedName>
</protein>
<gene>
    <name evidence="2" type="ORF">PHLCEN_2v13146</name>
</gene>
<feature type="region of interest" description="Disordered" evidence="1">
    <location>
        <begin position="61"/>
        <end position="80"/>
    </location>
</feature>
<proteinExistence type="predicted"/>
<keyword evidence="3" id="KW-1185">Reference proteome</keyword>